<comment type="caution">
    <text evidence="1">The sequence shown here is derived from an EMBL/GenBank/DDBJ whole genome shotgun (WGS) entry which is preliminary data.</text>
</comment>
<dbReference type="Proteomes" id="UP001372834">
    <property type="component" value="Unassembled WGS sequence"/>
</dbReference>
<accession>A0AAN8S5C7</accession>
<evidence type="ECO:0000313" key="2">
    <source>
        <dbReference type="Proteomes" id="UP001372834"/>
    </source>
</evidence>
<dbReference type="AlphaFoldDB" id="A0AAN8S5C7"/>
<sequence>MSRPGDFRLTNARRGVIGSLERKRFFTVFESTKEGKGRGESKVREGSLEINLLLPVRYVAKTISKTIPFVMRVNLKLLTFLEAAVKATLKELVSRGENPWVMFLRKSQRPDGWRAGSRKTATGKDLREDGQTLRLRRYP</sequence>
<dbReference type="EMBL" id="JAWJWE010000037">
    <property type="protein sequence ID" value="KAK6625977.1"/>
    <property type="molecule type" value="Genomic_DNA"/>
</dbReference>
<gene>
    <name evidence="1" type="ORF">RUM43_006276</name>
</gene>
<evidence type="ECO:0000313" key="1">
    <source>
        <dbReference type="EMBL" id="KAK6625977.1"/>
    </source>
</evidence>
<reference evidence="1 2" key="1">
    <citation type="submission" date="2023-10" db="EMBL/GenBank/DDBJ databases">
        <title>Genomes of two closely related lineages of the louse Polyplax serrata with different host specificities.</title>
        <authorList>
            <person name="Martinu J."/>
            <person name="Tarabai H."/>
            <person name="Stefka J."/>
            <person name="Hypsa V."/>
        </authorList>
    </citation>
    <scope>NUCLEOTIDE SEQUENCE [LARGE SCALE GENOMIC DNA]</scope>
    <source>
        <strain evidence="1">HR10_N</strain>
    </source>
</reference>
<protein>
    <submittedName>
        <fullName evidence="1">Uncharacterized protein</fullName>
    </submittedName>
</protein>
<organism evidence="1 2">
    <name type="scientific">Polyplax serrata</name>
    <name type="common">Common mouse louse</name>
    <dbReference type="NCBI Taxonomy" id="468196"/>
    <lineage>
        <taxon>Eukaryota</taxon>
        <taxon>Metazoa</taxon>
        <taxon>Ecdysozoa</taxon>
        <taxon>Arthropoda</taxon>
        <taxon>Hexapoda</taxon>
        <taxon>Insecta</taxon>
        <taxon>Pterygota</taxon>
        <taxon>Neoptera</taxon>
        <taxon>Paraneoptera</taxon>
        <taxon>Psocodea</taxon>
        <taxon>Troctomorpha</taxon>
        <taxon>Phthiraptera</taxon>
        <taxon>Anoplura</taxon>
        <taxon>Polyplacidae</taxon>
        <taxon>Polyplax</taxon>
    </lineage>
</organism>
<name>A0AAN8S5C7_POLSC</name>
<proteinExistence type="predicted"/>